<dbReference type="Proteomes" id="UP000217895">
    <property type="component" value="Plasmid Plasmid2 dna"/>
</dbReference>
<sequence>MAARKMTLIFTSTLLTLTALSALPALSQTSHPSSSSAELVAINLPNFQPRASFNNGVLQVAIPVSLLEGPINDILRANEGRYKETNFQRMDVSSMRVAFADGGFTVNGNWQFQAREYLGSVFGRKKYTPWASISGSFSQGFNVRVNNGVLVAQAGKTNIRGANKWYGDILDAVISRMGVNGAVNKQVNQTLQRINGMNVQQLLVSTGSAQAAQALGISQEEATRLINARVGGINANIAGGNLNLTVKVQ</sequence>
<dbReference type="AlphaFoldDB" id="A0A1Z4JS92"/>
<proteinExistence type="predicted"/>
<geneLocation type="plasmid" evidence="2">
    <name>plasmid2</name>
</geneLocation>
<dbReference type="EMBL" id="AP018205">
    <property type="protein sequence ID" value="BAY59538.1"/>
    <property type="molecule type" value="Genomic_DNA"/>
</dbReference>
<keyword evidence="1" id="KW-0732">Signal</keyword>
<feature type="signal peptide" evidence="1">
    <location>
        <begin position="1"/>
        <end position="27"/>
    </location>
</feature>
<organism evidence="2 3">
    <name type="scientific">Leptolyngbya boryana NIES-2135</name>
    <dbReference type="NCBI Taxonomy" id="1973484"/>
    <lineage>
        <taxon>Bacteria</taxon>
        <taxon>Bacillati</taxon>
        <taxon>Cyanobacteriota</taxon>
        <taxon>Cyanophyceae</taxon>
        <taxon>Leptolyngbyales</taxon>
        <taxon>Leptolyngbyaceae</taxon>
        <taxon>Leptolyngbya group</taxon>
        <taxon>Leptolyngbya</taxon>
    </lineage>
</organism>
<keyword evidence="2" id="KW-0614">Plasmid</keyword>
<evidence type="ECO:0000313" key="3">
    <source>
        <dbReference type="Proteomes" id="UP000217895"/>
    </source>
</evidence>
<keyword evidence="3" id="KW-1185">Reference proteome</keyword>
<accession>A0A1Z4JS92</accession>
<evidence type="ECO:0000256" key="1">
    <source>
        <dbReference type="SAM" id="SignalP"/>
    </source>
</evidence>
<feature type="chain" id="PRO_5011115517" evidence="1">
    <location>
        <begin position="28"/>
        <end position="249"/>
    </location>
</feature>
<protein>
    <submittedName>
        <fullName evidence="2">Uncharacterized protein</fullName>
    </submittedName>
</protein>
<reference evidence="2 3" key="1">
    <citation type="submission" date="2017-06" db="EMBL/GenBank/DDBJ databases">
        <title>Genome sequencing of cyanobaciteial culture collection at National Institute for Environmental Studies (NIES).</title>
        <authorList>
            <person name="Hirose Y."/>
            <person name="Shimura Y."/>
            <person name="Fujisawa T."/>
            <person name="Nakamura Y."/>
            <person name="Kawachi M."/>
        </authorList>
    </citation>
    <scope>NUCLEOTIDE SEQUENCE [LARGE SCALE GENOMIC DNA]</scope>
    <source>
        <strain evidence="2 3">NIES-2135</strain>
        <plasmid evidence="3">Plasmid Plasmid2 dna</plasmid>
    </source>
</reference>
<evidence type="ECO:0000313" key="2">
    <source>
        <dbReference type="EMBL" id="BAY59538.1"/>
    </source>
</evidence>
<gene>
    <name evidence="2" type="ORF">NIES2135_64150</name>
</gene>
<name>A0A1Z4JS92_LEPBY</name>